<evidence type="ECO:0000313" key="2">
    <source>
        <dbReference type="Proteomes" id="UP000019141"/>
    </source>
</evidence>
<protein>
    <recommendedName>
        <fullName evidence="3">Carboxylate-amine ligase</fullName>
    </recommendedName>
</protein>
<dbReference type="SUPFAM" id="SSF159659">
    <property type="entry name" value="Cgl1923-like"/>
    <property type="match status" value="1"/>
</dbReference>
<comment type="caution">
    <text evidence="1">The sequence shown here is derived from an EMBL/GenBank/DDBJ whole genome shotgun (WGS) entry which is preliminary data.</text>
</comment>
<dbReference type="Proteomes" id="UP000019141">
    <property type="component" value="Unassembled WGS sequence"/>
</dbReference>
<gene>
    <name evidence="1" type="ORF">ETSY1_16485</name>
</gene>
<evidence type="ECO:0000313" key="1">
    <source>
        <dbReference type="EMBL" id="ETW99030.1"/>
    </source>
</evidence>
<reference evidence="1 2" key="1">
    <citation type="journal article" date="2014" name="Nature">
        <title>An environmental bacterial taxon with a large and distinct metabolic repertoire.</title>
        <authorList>
            <person name="Wilson M.C."/>
            <person name="Mori T."/>
            <person name="Ruckert C."/>
            <person name="Uria A.R."/>
            <person name="Helf M.J."/>
            <person name="Takada K."/>
            <person name="Gernert C."/>
            <person name="Steffens U.A."/>
            <person name="Heycke N."/>
            <person name="Schmitt S."/>
            <person name="Rinke C."/>
            <person name="Helfrich E.J."/>
            <person name="Brachmann A.O."/>
            <person name="Gurgui C."/>
            <person name="Wakimoto T."/>
            <person name="Kracht M."/>
            <person name="Crusemann M."/>
            <person name="Hentschel U."/>
            <person name="Abe I."/>
            <person name="Matsunaga S."/>
            <person name="Kalinowski J."/>
            <person name="Takeyama H."/>
            <person name="Piel J."/>
        </authorList>
    </citation>
    <scope>NUCLEOTIDE SEQUENCE [LARGE SCALE GENOMIC DNA]</scope>
    <source>
        <strain evidence="2">TSY1</strain>
    </source>
</reference>
<evidence type="ECO:0008006" key="3">
    <source>
        <dbReference type="Google" id="ProtNLM"/>
    </source>
</evidence>
<dbReference type="Pfam" id="PF09754">
    <property type="entry name" value="PAC2"/>
    <property type="match status" value="1"/>
</dbReference>
<dbReference type="EMBL" id="AZHW01000489">
    <property type="protein sequence ID" value="ETW99030.1"/>
    <property type="molecule type" value="Genomic_DNA"/>
</dbReference>
<dbReference type="InterPro" id="IPR008492">
    <property type="entry name" value="Rv2714-like"/>
</dbReference>
<organism evidence="1 2">
    <name type="scientific">Entotheonella factor</name>
    <dbReference type="NCBI Taxonomy" id="1429438"/>
    <lineage>
        <taxon>Bacteria</taxon>
        <taxon>Pseudomonadati</taxon>
        <taxon>Nitrospinota/Tectimicrobiota group</taxon>
        <taxon>Candidatus Tectimicrobiota</taxon>
        <taxon>Candidatus Entotheonellia</taxon>
        <taxon>Candidatus Entotheonellales</taxon>
        <taxon>Candidatus Entotheonellaceae</taxon>
        <taxon>Candidatus Entotheonella</taxon>
    </lineage>
</organism>
<dbReference type="AlphaFoldDB" id="W4LMU5"/>
<dbReference type="PIRSF" id="PIRSF028754">
    <property type="entry name" value="UCP028754"/>
    <property type="match status" value="1"/>
</dbReference>
<proteinExistence type="predicted"/>
<keyword evidence="2" id="KW-1185">Reference proteome</keyword>
<dbReference type="InterPro" id="IPR019151">
    <property type="entry name" value="Proteasome_assmbl_chaperone_2"/>
</dbReference>
<dbReference type="Gene3D" id="3.40.50.10900">
    <property type="entry name" value="PAC-like subunit"/>
    <property type="match status" value="1"/>
</dbReference>
<dbReference type="InterPro" id="IPR038389">
    <property type="entry name" value="PSMG2_sf"/>
</dbReference>
<dbReference type="HOGENOM" id="CLU_055821_1_0_7"/>
<name>W4LMU5_ENTF1</name>
<accession>W4LMU5</accession>
<sequence>MDYVNFDREPPANLTTMIMAFGGWINAGRAATGAVRYLIRHLAAPRLASIDPEDFFTFTHERPHVRMTTDNMRDIRWPSSEFFMVQPDEGQDGLLLFRGREPHLKWRAYTTAFLDVAERCGVKQIISLGAVLAGLPHTRPPLVTGRSADPDGQAQLEAWGIYRRPRYEGPTGISAVVLDEATRRGLPSLSFSAQAPHYLERTENPAVIQALLSYVERLLNLGLHVSQLDEAIDAFRVQCDRALSQNPSLVAHVRKLEQEYDKTVAQEQLTPRQDDFNSDQFMQELEDFLRQQREEGHES</sequence>